<reference evidence="5" key="2">
    <citation type="submission" date="2023-05" db="EMBL/GenBank/DDBJ databases">
        <authorList>
            <consortium name="Lawrence Berkeley National Laboratory"/>
            <person name="Steindorff A."/>
            <person name="Hensen N."/>
            <person name="Bonometti L."/>
            <person name="Westerberg I."/>
            <person name="Brannstrom I.O."/>
            <person name="Guillou S."/>
            <person name="Cros-Aarteil S."/>
            <person name="Calhoun S."/>
            <person name="Haridas S."/>
            <person name="Kuo A."/>
            <person name="Mondo S."/>
            <person name="Pangilinan J."/>
            <person name="Riley R."/>
            <person name="Labutti K."/>
            <person name="Andreopoulos B."/>
            <person name="Lipzen A."/>
            <person name="Chen C."/>
            <person name="Yanf M."/>
            <person name="Daum C."/>
            <person name="Ng V."/>
            <person name="Clum A."/>
            <person name="Ohm R."/>
            <person name="Martin F."/>
            <person name="Silar P."/>
            <person name="Natvig D."/>
            <person name="Lalanne C."/>
            <person name="Gautier V."/>
            <person name="Ament-Velasquez S.L."/>
            <person name="Kruys A."/>
            <person name="Hutchinson M.I."/>
            <person name="Powell A.J."/>
            <person name="Barry K."/>
            <person name="Miller A.N."/>
            <person name="Grigoriev I.V."/>
            <person name="Debuchy R."/>
            <person name="Gladieux P."/>
            <person name="Thoren M.H."/>
            <person name="Johannesson H."/>
        </authorList>
    </citation>
    <scope>NUCLEOTIDE SEQUENCE</scope>
    <source>
        <strain evidence="5">PSN293</strain>
    </source>
</reference>
<dbReference type="Proteomes" id="UP001301769">
    <property type="component" value="Unassembled WGS sequence"/>
</dbReference>
<keyword evidence="1" id="KW-0479">Metal-binding</keyword>
<dbReference type="Gene3D" id="3.30.40.10">
    <property type="entry name" value="Zinc/RING finger domain, C3HC4 (zinc finger)"/>
    <property type="match status" value="1"/>
</dbReference>
<dbReference type="PANTHER" id="PTHR21540">
    <property type="entry name" value="RING FINGER AND SWIM DOMAIN-CONTAINING PROTEIN 2"/>
    <property type="match status" value="1"/>
</dbReference>
<dbReference type="Pfam" id="PF13639">
    <property type="entry name" value="zf-RING_2"/>
    <property type="match status" value="1"/>
</dbReference>
<dbReference type="AlphaFoldDB" id="A0AAN6Y246"/>
<keyword evidence="1" id="KW-0862">Zinc</keyword>
<dbReference type="CDD" id="cd16494">
    <property type="entry name" value="RING-CH-C4HC3_ZSWM2"/>
    <property type="match status" value="1"/>
</dbReference>
<name>A0AAN6Y246_9PEZI</name>
<dbReference type="InterPro" id="IPR013083">
    <property type="entry name" value="Znf_RING/FYVE/PHD"/>
</dbReference>
<organism evidence="5 6">
    <name type="scientific">Rhypophila decipiens</name>
    <dbReference type="NCBI Taxonomy" id="261697"/>
    <lineage>
        <taxon>Eukaryota</taxon>
        <taxon>Fungi</taxon>
        <taxon>Dikarya</taxon>
        <taxon>Ascomycota</taxon>
        <taxon>Pezizomycotina</taxon>
        <taxon>Sordariomycetes</taxon>
        <taxon>Sordariomycetidae</taxon>
        <taxon>Sordariales</taxon>
        <taxon>Naviculisporaceae</taxon>
        <taxon>Rhypophila</taxon>
    </lineage>
</organism>
<evidence type="ECO:0000256" key="2">
    <source>
        <dbReference type="SAM" id="MobiDB-lite"/>
    </source>
</evidence>
<dbReference type="SUPFAM" id="SSF57850">
    <property type="entry name" value="RING/U-box"/>
    <property type="match status" value="1"/>
</dbReference>
<evidence type="ECO:0000259" key="3">
    <source>
        <dbReference type="PROSITE" id="PS50089"/>
    </source>
</evidence>
<accession>A0AAN6Y246</accession>
<keyword evidence="1" id="KW-0863">Zinc-finger</keyword>
<dbReference type="GO" id="GO:0008270">
    <property type="term" value="F:zinc ion binding"/>
    <property type="evidence" value="ECO:0007669"/>
    <property type="project" value="UniProtKB-KW"/>
</dbReference>
<sequence>MRQCNSIKSPGSSEPPSLIKAITIGTAAEGTPSSGRKRKVETSSATSYYDDEPSSSSTPTKKPKKEKKPSSEKRLRRYRDHAPQSFDDVYHRATTQRFYVLSRTRGGTAQEPTETVEMTGSTGNIYTVVVDRQPTCDCPQGRENKQCKHIVYVLARVLHARHEYVYQLALLSTELQEIFASAPPPLDEAGGDAETNGKRKPVEGDCPICFSDMEEQGREKIVWCRAACGQNIHKECFEMWATTKRQQGGANAQVTCPYCRSVWEGDEDMVKKIQKTGGKNQEGYVNVATQLGISQTRDHSTYSRWWSGHSESYRGGWY</sequence>
<dbReference type="PROSITE" id="PS50089">
    <property type="entry name" value="ZF_RING_2"/>
    <property type="match status" value="1"/>
</dbReference>
<dbReference type="InterPro" id="IPR001841">
    <property type="entry name" value="Znf_RING"/>
</dbReference>
<evidence type="ECO:0000259" key="4">
    <source>
        <dbReference type="PROSITE" id="PS50966"/>
    </source>
</evidence>
<feature type="region of interest" description="Disordered" evidence="2">
    <location>
        <begin position="24"/>
        <end position="86"/>
    </location>
</feature>
<dbReference type="GO" id="GO:0061630">
    <property type="term" value="F:ubiquitin protein ligase activity"/>
    <property type="evidence" value="ECO:0007669"/>
    <property type="project" value="InterPro"/>
</dbReference>
<gene>
    <name evidence="5" type="ORF">QBC37DRAFT_442320</name>
</gene>
<feature type="domain" description="RING-type" evidence="3">
    <location>
        <begin position="206"/>
        <end position="260"/>
    </location>
</feature>
<protein>
    <submittedName>
        <fullName evidence="5">E3 ubiquitin-protein ligase Zswim2</fullName>
    </submittedName>
</protein>
<dbReference type="EMBL" id="MU858158">
    <property type="protein sequence ID" value="KAK4211049.1"/>
    <property type="molecule type" value="Genomic_DNA"/>
</dbReference>
<evidence type="ECO:0000256" key="1">
    <source>
        <dbReference type="PROSITE-ProRule" id="PRU00175"/>
    </source>
</evidence>
<evidence type="ECO:0000313" key="5">
    <source>
        <dbReference type="EMBL" id="KAK4211049.1"/>
    </source>
</evidence>
<proteinExistence type="predicted"/>
<comment type="caution">
    <text evidence="5">The sequence shown here is derived from an EMBL/GenBank/DDBJ whole genome shotgun (WGS) entry which is preliminary data.</text>
</comment>
<keyword evidence="6" id="KW-1185">Reference proteome</keyword>
<dbReference type="InterPro" id="IPR007527">
    <property type="entry name" value="Znf_SWIM"/>
</dbReference>
<evidence type="ECO:0000313" key="6">
    <source>
        <dbReference type="Proteomes" id="UP001301769"/>
    </source>
</evidence>
<dbReference type="InterPro" id="IPR039903">
    <property type="entry name" value="Zswim2"/>
</dbReference>
<feature type="domain" description="SWIM-type" evidence="4">
    <location>
        <begin position="126"/>
        <end position="158"/>
    </location>
</feature>
<reference evidence="5" key="1">
    <citation type="journal article" date="2023" name="Mol. Phylogenet. Evol.">
        <title>Genome-scale phylogeny and comparative genomics of the fungal order Sordariales.</title>
        <authorList>
            <person name="Hensen N."/>
            <person name="Bonometti L."/>
            <person name="Westerberg I."/>
            <person name="Brannstrom I.O."/>
            <person name="Guillou S."/>
            <person name="Cros-Aarteil S."/>
            <person name="Calhoun S."/>
            <person name="Haridas S."/>
            <person name="Kuo A."/>
            <person name="Mondo S."/>
            <person name="Pangilinan J."/>
            <person name="Riley R."/>
            <person name="LaButti K."/>
            <person name="Andreopoulos B."/>
            <person name="Lipzen A."/>
            <person name="Chen C."/>
            <person name="Yan M."/>
            <person name="Daum C."/>
            <person name="Ng V."/>
            <person name="Clum A."/>
            <person name="Steindorff A."/>
            <person name="Ohm R.A."/>
            <person name="Martin F."/>
            <person name="Silar P."/>
            <person name="Natvig D.O."/>
            <person name="Lalanne C."/>
            <person name="Gautier V."/>
            <person name="Ament-Velasquez S.L."/>
            <person name="Kruys A."/>
            <person name="Hutchinson M.I."/>
            <person name="Powell A.J."/>
            <person name="Barry K."/>
            <person name="Miller A.N."/>
            <person name="Grigoriev I.V."/>
            <person name="Debuchy R."/>
            <person name="Gladieux P."/>
            <person name="Hiltunen Thoren M."/>
            <person name="Johannesson H."/>
        </authorList>
    </citation>
    <scope>NUCLEOTIDE SEQUENCE</scope>
    <source>
        <strain evidence="5">PSN293</strain>
    </source>
</reference>
<dbReference type="PROSITE" id="PS50966">
    <property type="entry name" value="ZF_SWIM"/>
    <property type="match status" value="1"/>
</dbReference>
<dbReference type="PANTHER" id="PTHR21540:SF0">
    <property type="entry name" value="PHD FAMILY PROTEIN"/>
    <property type="match status" value="1"/>
</dbReference>